<gene>
    <name evidence="2" type="ORF">A6E04_03495</name>
</gene>
<feature type="transmembrane region" description="Helical" evidence="1">
    <location>
        <begin position="17"/>
        <end position="35"/>
    </location>
</feature>
<dbReference type="AlphaFoldDB" id="A0A1B9P3C2"/>
<feature type="transmembrane region" description="Helical" evidence="1">
    <location>
        <begin position="96"/>
        <end position="117"/>
    </location>
</feature>
<evidence type="ECO:0000256" key="1">
    <source>
        <dbReference type="SAM" id="Phobius"/>
    </source>
</evidence>
<dbReference type="GO" id="GO:0005886">
    <property type="term" value="C:plasma membrane"/>
    <property type="evidence" value="ECO:0007669"/>
    <property type="project" value="TreeGrafter"/>
</dbReference>
<protein>
    <recommendedName>
        <fullName evidence="4">HdeD family acid-resistance protein</fullName>
    </recommendedName>
</protein>
<accession>A0A1B9P3C2</accession>
<dbReference type="OrthoDB" id="5906056at2"/>
<dbReference type="PANTHER" id="PTHR34989">
    <property type="entry name" value="PROTEIN HDED"/>
    <property type="match status" value="1"/>
</dbReference>
<dbReference type="EMBL" id="MAJU01000004">
    <property type="protein sequence ID" value="OCH22980.1"/>
    <property type="molecule type" value="Genomic_DNA"/>
</dbReference>
<reference evidence="2 3" key="1">
    <citation type="submission" date="2016-06" db="EMBL/GenBank/DDBJ databases">
        <authorList>
            <person name="Kjaerup R.B."/>
            <person name="Dalgaard T.S."/>
            <person name="Juul-Madsen H.R."/>
        </authorList>
    </citation>
    <scope>NUCLEOTIDE SEQUENCE [LARGE SCALE GENOMIC DNA]</scope>
    <source>
        <strain evidence="2 3">1S159</strain>
    </source>
</reference>
<feature type="transmembrane region" description="Helical" evidence="1">
    <location>
        <begin position="72"/>
        <end position="90"/>
    </location>
</feature>
<keyword evidence="1" id="KW-0472">Membrane</keyword>
<sequence>METQTPSQALISKSWKYFITVGVIAAVAGLGATSLPVMAGVTISTIIGVVLLITGLVQAYHTFRIHSWKEKLWYVVSALLYIIGGLSILFKPLEGLMTITTIMVVVMIFNGLSRMIFGFTNKNLPGSNMVVLSGLLSVVIGGYFFFLLNNPEFSLSLLGTFVGVSLLIEGISFIFLGFNMKKLLNNTN</sequence>
<keyword evidence="1" id="KW-1133">Transmembrane helix</keyword>
<name>A0A1B9P3C2_ALILO</name>
<evidence type="ECO:0000313" key="2">
    <source>
        <dbReference type="EMBL" id="OCH22980.1"/>
    </source>
</evidence>
<dbReference type="RefSeq" id="WP_017021795.1">
    <property type="nucleotide sequence ID" value="NZ_CAWMPN010000004.1"/>
</dbReference>
<dbReference type="Pfam" id="PF03729">
    <property type="entry name" value="DUF308"/>
    <property type="match status" value="2"/>
</dbReference>
<feature type="transmembrane region" description="Helical" evidence="1">
    <location>
        <begin position="154"/>
        <end position="178"/>
    </location>
</feature>
<feature type="transmembrane region" description="Helical" evidence="1">
    <location>
        <begin position="129"/>
        <end position="148"/>
    </location>
</feature>
<proteinExistence type="predicted"/>
<dbReference type="STRING" id="688.A6E04_03495"/>
<dbReference type="Proteomes" id="UP000093523">
    <property type="component" value="Unassembled WGS sequence"/>
</dbReference>
<organism evidence="2 3">
    <name type="scientific">Aliivibrio logei</name>
    <name type="common">Vibrio logei</name>
    <dbReference type="NCBI Taxonomy" id="688"/>
    <lineage>
        <taxon>Bacteria</taxon>
        <taxon>Pseudomonadati</taxon>
        <taxon>Pseudomonadota</taxon>
        <taxon>Gammaproteobacteria</taxon>
        <taxon>Vibrionales</taxon>
        <taxon>Vibrionaceae</taxon>
        <taxon>Aliivibrio</taxon>
    </lineage>
</organism>
<evidence type="ECO:0008006" key="4">
    <source>
        <dbReference type="Google" id="ProtNLM"/>
    </source>
</evidence>
<dbReference type="PANTHER" id="PTHR34989:SF1">
    <property type="entry name" value="PROTEIN HDED"/>
    <property type="match status" value="1"/>
</dbReference>
<keyword evidence="1" id="KW-0812">Transmembrane</keyword>
<dbReference type="InterPro" id="IPR005325">
    <property type="entry name" value="DUF308_memb"/>
</dbReference>
<dbReference type="InterPro" id="IPR052712">
    <property type="entry name" value="Acid_resist_chaperone_HdeD"/>
</dbReference>
<evidence type="ECO:0000313" key="3">
    <source>
        <dbReference type="Proteomes" id="UP000093523"/>
    </source>
</evidence>
<comment type="caution">
    <text evidence="2">The sequence shown here is derived from an EMBL/GenBank/DDBJ whole genome shotgun (WGS) entry which is preliminary data.</text>
</comment>
<feature type="transmembrane region" description="Helical" evidence="1">
    <location>
        <begin position="41"/>
        <end position="60"/>
    </location>
</feature>